<evidence type="ECO:0000256" key="1">
    <source>
        <dbReference type="SAM" id="Coils"/>
    </source>
</evidence>
<dbReference type="AlphaFoldDB" id="A0A4Y9YXY5"/>
<dbReference type="EMBL" id="SEOQ01000189">
    <property type="protein sequence ID" value="TFY67466.1"/>
    <property type="molecule type" value="Genomic_DNA"/>
</dbReference>
<reference evidence="3 4" key="1">
    <citation type="submission" date="2019-02" db="EMBL/GenBank/DDBJ databases">
        <title>Genome sequencing of the rare red list fungi Dentipellis fragilis.</title>
        <authorList>
            <person name="Buettner E."/>
            <person name="Kellner H."/>
        </authorList>
    </citation>
    <scope>NUCLEOTIDE SEQUENCE [LARGE SCALE GENOMIC DNA]</scope>
    <source>
        <strain evidence="3 4">DSM 105465</strain>
    </source>
</reference>
<sequence length="238" mass="26210">METNFQFGAASDRAAKSVERLKEDVAETKKTVLEIQLLLLQILETRTAHSVFRSSSQAALPATSPPRISVQDTPPNAGPSSSPRQQASSTIASVGSMNSRESLHEELTTIFEAIEHETSKGLDLLKSKRSKEPLCHRQGTGYTTVNRPATFLYDAERFLPQSVLDRGEKNLSHASQRKGSAAGSVPRHSRVLFEFDHDVYPIIAVFEVELQCDTFSSTSLGETPEMQERRSSAGNFLC</sequence>
<feature type="region of interest" description="Disordered" evidence="2">
    <location>
        <begin position="217"/>
        <end position="238"/>
    </location>
</feature>
<evidence type="ECO:0000313" key="4">
    <source>
        <dbReference type="Proteomes" id="UP000298327"/>
    </source>
</evidence>
<proteinExistence type="predicted"/>
<evidence type="ECO:0000256" key="2">
    <source>
        <dbReference type="SAM" id="MobiDB-lite"/>
    </source>
</evidence>
<name>A0A4Y9YXY5_9AGAM</name>
<comment type="caution">
    <text evidence="3">The sequence shown here is derived from an EMBL/GenBank/DDBJ whole genome shotgun (WGS) entry which is preliminary data.</text>
</comment>
<feature type="region of interest" description="Disordered" evidence="2">
    <location>
        <begin position="53"/>
        <end position="99"/>
    </location>
</feature>
<gene>
    <name evidence="3" type="ORF">EVG20_g3928</name>
</gene>
<dbReference type="Proteomes" id="UP000298327">
    <property type="component" value="Unassembled WGS sequence"/>
</dbReference>
<evidence type="ECO:0000313" key="3">
    <source>
        <dbReference type="EMBL" id="TFY67466.1"/>
    </source>
</evidence>
<accession>A0A4Y9YXY5</accession>
<keyword evidence="1" id="KW-0175">Coiled coil</keyword>
<feature type="coiled-coil region" evidence="1">
    <location>
        <begin position="11"/>
        <end position="38"/>
    </location>
</feature>
<keyword evidence="4" id="KW-1185">Reference proteome</keyword>
<protein>
    <submittedName>
        <fullName evidence="3">Uncharacterized protein</fullName>
    </submittedName>
</protein>
<organism evidence="3 4">
    <name type="scientific">Dentipellis fragilis</name>
    <dbReference type="NCBI Taxonomy" id="205917"/>
    <lineage>
        <taxon>Eukaryota</taxon>
        <taxon>Fungi</taxon>
        <taxon>Dikarya</taxon>
        <taxon>Basidiomycota</taxon>
        <taxon>Agaricomycotina</taxon>
        <taxon>Agaricomycetes</taxon>
        <taxon>Russulales</taxon>
        <taxon>Hericiaceae</taxon>
        <taxon>Dentipellis</taxon>
    </lineage>
</organism>
<feature type="compositionally biased region" description="Polar residues" evidence="2">
    <location>
        <begin position="70"/>
        <end position="99"/>
    </location>
</feature>